<dbReference type="AlphaFoldDB" id="A0A5C5Z916"/>
<organism evidence="2 3">
    <name type="scientific">Novipirellula herctigrandis</name>
    <dbReference type="NCBI Taxonomy" id="2527986"/>
    <lineage>
        <taxon>Bacteria</taxon>
        <taxon>Pseudomonadati</taxon>
        <taxon>Planctomycetota</taxon>
        <taxon>Planctomycetia</taxon>
        <taxon>Pirellulales</taxon>
        <taxon>Pirellulaceae</taxon>
        <taxon>Novipirellula</taxon>
    </lineage>
</organism>
<dbReference type="Proteomes" id="UP000315010">
    <property type="component" value="Unassembled WGS sequence"/>
</dbReference>
<gene>
    <name evidence="2" type="ORF">CA13_52830</name>
</gene>
<feature type="region of interest" description="Disordered" evidence="1">
    <location>
        <begin position="88"/>
        <end position="113"/>
    </location>
</feature>
<reference evidence="2 3" key="1">
    <citation type="submission" date="2019-02" db="EMBL/GenBank/DDBJ databases">
        <title>Deep-cultivation of Planctomycetes and their phenomic and genomic characterization uncovers novel biology.</title>
        <authorList>
            <person name="Wiegand S."/>
            <person name="Jogler M."/>
            <person name="Boedeker C."/>
            <person name="Pinto D."/>
            <person name="Vollmers J."/>
            <person name="Rivas-Marin E."/>
            <person name="Kohn T."/>
            <person name="Peeters S.H."/>
            <person name="Heuer A."/>
            <person name="Rast P."/>
            <person name="Oberbeckmann S."/>
            <person name="Bunk B."/>
            <person name="Jeske O."/>
            <person name="Meyerdierks A."/>
            <person name="Storesund J.E."/>
            <person name="Kallscheuer N."/>
            <person name="Luecker S."/>
            <person name="Lage O.M."/>
            <person name="Pohl T."/>
            <person name="Merkel B.J."/>
            <person name="Hornburger P."/>
            <person name="Mueller R.-W."/>
            <person name="Bruemmer F."/>
            <person name="Labrenz M."/>
            <person name="Spormann A.M."/>
            <person name="Op Den Camp H."/>
            <person name="Overmann J."/>
            <person name="Amann R."/>
            <person name="Jetten M.S.M."/>
            <person name="Mascher T."/>
            <person name="Medema M.H."/>
            <person name="Devos D.P."/>
            <person name="Kaster A.-K."/>
            <person name="Ovreas L."/>
            <person name="Rohde M."/>
            <person name="Galperin M.Y."/>
            <person name="Jogler C."/>
        </authorList>
    </citation>
    <scope>NUCLEOTIDE SEQUENCE [LARGE SCALE GENOMIC DNA]</scope>
    <source>
        <strain evidence="2 3">CA13</strain>
    </source>
</reference>
<proteinExistence type="predicted"/>
<comment type="caution">
    <text evidence="2">The sequence shown here is derived from an EMBL/GenBank/DDBJ whole genome shotgun (WGS) entry which is preliminary data.</text>
</comment>
<dbReference type="OrthoDB" id="279773at2"/>
<evidence type="ECO:0000256" key="1">
    <source>
        <dbReference type="SAM" id="MobiDB-lite"/>
    </source>
</evidence>
<sequence>MINEYRKQRIRGPWDLAVNGYCEEKGEAKKKGKGEILLGTRLAGGGTRFHSVITKHLANFGTLIAHGRRRLFFLLSYRSRFVRPCPINHQNKKRYPTDMGPIARQDQDQDQDQDDVAVVPLDVDNEADTDSQAPRVQSKDVQGLKYFERLLPLRERLHGEKGGRDKAGNRELFFDKSCMLLLLYMFNPMVTSLRAIAQASELEKVWKKLGCRRISLGSLSEASRVFDAEPLKEIIRELGEQVSPISKAARLSQINQTLTRVDGSIVSALPSLMKASLLKRTEGSGLVQ</sequence>
<accession>A0A5C5Z916</accession>
<dbReference type="PANTHER" id="PTHR33258">
    <property type="entry name" value="TRANSPOSASE INSL FOR INSERTION SEQUENCE ELEMENT IS186A-RELATED"/>
    <property type="match status" value="1"/>
</dbReference>
<evidence type="ECO:0000313" key="2">
    <source>
        <dbReference type="EMBL" id="TWT83812.1"/>
    </source>
</evidence>
<protein>
    <submittedName>
        <fullName evidence="2">Uncharacterized protein</fullName>
    </submittedName>
</protein>
<dbReference type="EMBL" id="SJPJ01000001">
    <property type="protein sequence ID" value="TWT83812.1"/>
    <property type="molecule type" value="Genomic_DNA"/>
</dbReference>
<keyword evidence="3" id="KW-1185">Reference proteome</keyword>
<dbReference type="PANTHER" id="PTHR33258:SF1">
    <property type="entry name" value="TRANSPOSASE INSL FOR INSERTION SEQUENCE ELEMENT IS186A-RELATED"/>
    <property type="match status" value="1"/>
</dbReference>
<name>A0A5C5Z916_9BACT</name>
<evidence type="ECO:0000313" key="3">
    <source>
        <dbReference type="Proteomes" id="UP000315010"/>
    </source>
</evidence>